<dbReference type="AlphaFoldDB" id="A0A2L2X7S3"/>
<protein>
    <submittedName>
        <fullName evidence="1">Uncharacterized protein</fullName>
    </submittedName>
</protein>
<gene>
    <name evidence="1" type="ORF">DCCM_0223</name>
</gene>
<evidence type="ECO:0000313" key="1">
    <source>
        <dbReference type="EMBL" id="GBF32032.1"/>
    </source>
</evidence>
<accession>A0A2L2X7S3</accession>
<comment type="caution">
    <text evidence="1">The sequence shown here is derived from an EMBL/GenBank/DDBJ whole genome shotgun (WGS) entry which is preliminary data.</text>
</comment>
<proteinExistence type="predicted"/>
<reference evidence="2" key="1">
    <citation type="submission" date="2018-02" db="EMBL/GenBank/DDBJ databases">
        <title>Genome sequence of Desulfocucumis palustris strain NAW-5.</title>
        <authorList>
            <person name="Watanabe M."/>
            <person name="Kojima H."/>
            <person name="Fukui M."/>
        </authorList>
    </citation>
    <scope>NUCLEOTIDE SEQUENCE [LARGE SCALE GENOMIC DNA]</scope>
    <source>
        <strain evidence="2">NAW-5</strain>
    </source>
</reference>
<name>A0A2L2X7S3_9FIRM</name>
<evidence type="ECO:0000313" key="2">
    <source>
        <dbReference type="Proteomes" id="UP000239549"/>
    </source>
</evidence>
<dbReference type="EMBL" id="BFAV01000018">
    <property type="protein sequence ID" value="GBF32032.1"/>
    <property type="molecule type" value="Genomic_DNA"/>
</dbReference>
<dbReference type="Proteomes" id="UP000239549">
    <property type="component" value="Unassembled WGS sequence"/>
</dbReference>
<keyword evidence="2" id="KW-1185">Reference proteome</keyword>
<sequence length="43" mass="4709">MIDIICYDNIINVAAAMVADAGKPGKMYLLNLPLKNVNINTCR</sequence>
<organism evidence="1 2">
    <name type="scientific">Desulfocucumis palustris</name>
    <dbReference type="NCBI Taxonomy" id="1898651"/>
    <lineage>
        <taxon>Bacteria</taxon>
        <taxon>Bacillati</taxon>
        <taxon>Bacillota</taxon>
        <taxon>Clostridia</taxon>
        <taxon>Eubacteriales</taxon>
        <taxon>Desulfocucumaceae</taxon>
        <taxon>Desulfocucumis</taxon>
    </lineage>
</organism>